<dbReference type="InterPro" id="IPR029063">
    <property type="entry name" value="SAM-dependent_MTases_sf"/>
</dbReference>
<keyword evidence="2" id="KW-0489">Methyltransferase</keyword>
<proteinExistence type="predicted"/>
<dbReference type="EMBL" id="JARUJP010000008">
    <property type="protein sequence ID" value="MDW8801317.1"/>
    <property type="molecule type" value="Genomic_DNA"/>
</dbReference>
<dbReference type="NCBIfam" id="TIGR01444">
    <property type="entry name" value="fkbM_fam"/>
    <property type="match status" value="1"/>
</dbReference>
<dbReference type="GO" id="GO:0008168">
    <property type="term" value="F:methyltransferase activity"/>
    <property type="evidence" value="ECO:0007669"/>
    <property type="project" value="UniProtKB-KW"/>
</dbReference>
<evidence type="ECO:0000259" key="1">
    <source>
        <dbReference type="Pfam" id="PF05050"/>
    </source>
</evidence>
<dbReference type="PANTHER" id="PTHR34203:SF15">
    <property type="entry name" value="SLL1173 PROTEIN"/>
    <property type="match status" value="1"/>
</dbReference>
<keyword evidence="3" id="KW-1185">Reference proteome</keyword>
<dbReference type="GO" id="GO:0032259">
    <property type="term" value="P:methylation"/>
    <property type="evidence" value="ECO:0007669"/>
    <property type="project" value="UniProtKB-KW"/>
</dbReference>
<name>A0ABU4JT32_9CLOT</name>
<gene>
    <name evidence="2" type="ORF">P8V03_09135</name>
</gene>
<dbReference type="Gene3D" id="3.40.50.150">
    <property type="entry name" value="Vaccinia Virus protein VP39"/>
    <property type="match status" value="1"/>
</dbReference>
<dbReference type="InterPro" id="IPR052514">
    <property type="entry name" value="SAM-dependent_MTase"/>
</dbReference>
<organism evidence="2 3">
    <name type="scientific">Clostridium tanneri</name>
    <dbReference type="NCBI Taxonomy" id="3037988"/>
    <lineage>
        <taxon>Bacteria</taxon>
        <taxon>Bacillati</taxon>
        <taxon>Bacillota</taxon>
        <taxon>Clostridia</taxon>
        <taxon>Eubacteriales</taxon>
        <taxon>Clostridiaceae</taxon>
        <taxon>Clostridium</taxon>
    </lineage>
</organism>
<comment type="caution">
    <text evidence="2">The sequence shown here is derived from an EMBL/GenBank/DDBJ whole genome shotgun (WGS) entry which is preliminary data.</text>
</comment>
<dbReference type="Pfam" id="PF05050">
    <property type="entry name" value="Methyltransf_21"/>
    <property type="match status" value="1"/>
</dbReference>
<evidence type="ECO:0000313" key="3">
    <source>
        <dbReference type="Proteomes" id="UP001281656"/>
    </source>
</evidence>
<dbReference type="Proteomes" id="UP001281656">
    <property type="component" value="Unassembled WGS sequence"/>
</dbReference>
<feature type="domain" description="Methyltransferase FkbM" evidence="1">
    <location>
        <begin position="56"/>
        <end position="193"/>
    </location>
</feature>
<keyword evidence="2" id="KW-0808">Transferase</keyword>
<accession>A0ABU4JT32</accession>
<reference evidence="2 3" key="1">
    <citation type="submission" date="2023-04" db="EMBL/GenBank/DDBJ databases">
        <title>Clostridium tannerae sp. nov., isolated from the fecal material of an alpaca.</title>
        <authorList>
            <person name="Miller S."/>
            <person name="Hendry M."/>
            <person name="King J."/>
            <person name="Sankaranarayanan K."/>
            <person name="Lawson P.A."/>
        </authorList>
    </citation>
    <scope>NUCLEOTIDE SEQUENCE [LARGE SCALE GENOMIC DNA]</scope>
    <source>
        <strain evidence="2 3">A1-XYC3</strain>
    </source>
</reference>
<sequence>MSNIIDGQITKSIEMSDIKFPISYRPDTTDTILLNSIFLNNQYKIPFEINPKFIIDGGGNVGFTAVYFANKYPDATIISIEPESSNYKILKHNTSFYKNIKTIQSALWNDDAEVKVVDIGHREWGFIVEPCVKEVEDTIRAITISSILKNSGFNEIDILKLDIEGSEREVFSSNYDQWLSKVKILIIEIHDDMKIGSKENVFNAISQYNFEMSSLGENLIFIRK</sequence>
<evidence type="ECO:0000313" key="2">
    <source>
        <dbReference type="EMBL" id="MDW8801317.1"/>
    </source>
</evidence>
<dbReference type="InterPro" id="IPR006342">
    <property type="entry name" value="FkbM_mtfrase"/>
</dbReference>
<dbReference type="PANTHER" id="PTHR34203">
    <property type="entry name" value="METHYLTRANSFERASE, FKBM FAMILY PROTEIN"/>
    <property type="match status" value="1"/>
</dbReference>
<dbReference type="RefSeq" id="WP_318797941.1">
    <property type="nucleotide sequence ID" value="NZ_JARUJP010000008.1"/>
</dbReference>
<dbReference type="SUPFAM" id="SSF53335">
    <property type="entry name" value="S-adenosyl-L-methionine-dependent methyltransferases"/>
    <property type="match status" value="1"/>
</dbReference>
<protein>
    <submittedName>
        <fullName evidence="2">FkbM family methyltransferase</fullName>
    </submittedName>
</protein>